<evidence type="ECO:0000313" key="2">
    <source>
        <dbReference type="EMBL" id="KKY13300.1"/>
    </source>
</evidence>
<dbReference type="OrthoDB" id="4173637at2759"/>
<dbReference type="AlphaFoldDB" id="A0A0G2G7Z4"/>
<reference evidence="2 3" key="2">
    <citation type="submission" date="2015-05" db="EMBL/GenBank/DDBJ databases">
        <authorList>
            <person name="Morales-Cruz A."/>
            <person name="Amrine K.C."/>
            <person name="Cantu D."/>
        </authorList>
    </citation>
    <scope>NUCLEOTIDE SEQUENCE [LARGE SCALE GENOMIC DNA]</scope>
    <source>
        <strain evidence="2">UCRPC4</strain>
    </source>
</reference>
<feature type="region of interest" description="Disordered" evidence="1">
    <location>
        <begin position="136"/>
        <end position="159"/>
    </location>
</feature>
<evidence type="ECO:0008006" key="4">
    <source>
        <dbReference type="Google" id="ProtNLM"/>
    </source>
</evidence>
<reference evidence="2 3" key="1">
    <citation type="submission" date="2015-05" db="EMBL/GenBank/DDBJ databases">
        <title>Distinctive expansion of gene families associated with plant cell wall degradation and secondary metabolism in the genomes of grapevine trunk pathogens.</title>
        <authorList>
            <person name="Lawrence D.P."/>
            <person name="Travadon R."/>
            <person name="Rolshausen P.E."/>
            <person name="Baumgartner K."/>
        </authorList>
    </citation>
    <scope>NUCLEOTIDE SEQUENCE [LARGE SCALE GENOMIC DNA]</scope>
    <source>
        <strain evidence="2">UCRPC4</strain>
    </source>
</reference>
<gene>
    <name evidence="2" type="ORF">UCRPC4_g06980</name>
</gene>
<feature type="compositionally biased region" description="Polar residues" evidence="1">
    <location>
        <begin position="87"/>
        <end position="97"/>
    </location>
</feature>
<dbReference type="Proteomes" id="UP000053317">
    <property type="component" value="Unassembled WGS sequence"/>
</dbReference>
<dbReference type="EMBL" id="LCWF01000338">
    <property type="protein sequence ID" value="KKY13300.1"/>
    <property type="molecule type" value="Genomic_DNA"/>
</dbReference>
<sequence>MTALNCADLLSPPFRFLIGNSKDVVAIHTDLVARHSTPLRNLMKGEMVEAQTGFATIHDVDLATFLRFAGYVYLGDYDGDSPEETSSEIQDSATLTGGNVDMAESGPGEEAPTHEYPAPEAQWDWRPFSHPNPTCKRCKRPLPTTPPTKPVLSKKEQSWEVFTQNTSNPASKYPSLRSKSTWTKWHSVFLSHARIYVFADKYDIPSLGDLSIQKLRESLVDFNPCSEQLESLYPLIRYTYDNTPDRGIDVDQDGNIDALRDLVNTYLAFILEHVLGDPEMTELVVEKREFASDLLLKLSLRLY</sequence>
<proteinExistence type="predicted"/>
<dbReference type="PANTHER" id="PTHR47843:SF5">
    <property type="entry name" value="BTB_POZ DOMAIN PROTEIN"/>
    <property type="match status" value="1"/>
</dbReference>
<accession>A0A0G2G7Z4</accession>
<organism evidence="2 3">
    <name type="scientific">Phaeomoniella chlamydospora</name>
    <name type="common">Phaeoacremonium chlamydosporum</name>
    <dbReference type="NCBI Taxonomy" id="158046"/>
    <lineage>
        <taxon>Eukaryota</taxon>
        <taxon>Fungi</taxon>
        <taxon>Dikarya</taxon>
        <taxon>Ascomycota</taxon>
        <taxon>Pezizomycotina</taxon>
        <taxon>Eurotiomycetes</taxon>
        <taxon>Chaetothyriomycetidae</taxon>
        <taxon>Phaeomoniellales</taxon>
        <taxon>Phaeomoniellaceae</taxon>
        <taxon>Phaeomoniella</taxon>
    </lineage>
</organism>
<name>A0A0G2G7Z4_PHACM</name>
<feature type="region of interest" description="Disordered" evidence="1">
    <location>
        <begin position="80"/>
        <end position="116"/>
    </location>
</feature>
<dbReference type="Gene3D" id="3.30.710.10">
    <property type="entry name" value="Potassium Channel Kv1.1, Chain A"/>
    <property type="match status" value="1"/>
</dbReference>
<keyword evidence="3" id="KW-1185">Reference proteome</keyword>
<dbReference type="PANTHER" id="PTHR47843">
    <property type="entry name" value="BTB DOMAIN-CONTAINING PROTEIN-RELATED"/>
    <property type="match status" value="1"/>
</dbReference>
<evidence type="ECO:0000256" key="1">
    <source>
        <dbReference type="SAM" id="MobiDB-lite"/>
    </source>
</evidence>
<protein>
    <recommendedName>
        <fullName evidence="4">BTB domain-containing protein</fullName>
    </recommendedName>
</protein>
<evidence type="ECO:0000313" key="3">
    <source>
        <dbReference type="Proteomes" id="UP000053317"/>
    </source>
</evidence>
<comment type="caution">
    <text evidence="2">The sequence shown here is derived from an EMBL/GenBank/DDBJ whole genome shotgun (WGS) entry which is preliminary data.</text>
</comment>
<dbReference type="SUPFAM" id="SSF54695">
    <property type="entry name" value="POZ domain"/>
    <property type="match status" value="1"/>
</dbReference>
<dbReference type="InterPro" id="IPR011333">
    <property type="entry name" value="SKP1/BTB/POZ_sf"/>
</dbReference>